<dbReference type="PANTHER" id="PTHR23028:SF53">
    <property type="entry name" value="ACYL_TRANSF_3 DOMAIN-CONTAINING PROTEIN"/>
    <property type="match status" value="1"/>
</dbReference>
<dbReference type="Pfam" id="PF19040">
    <property type="entry name" value="SGNH"/>
    <property type="match status" value="1"/>
</dbReference>
<feature type="transmembrane region" description="Helical" evidence="1">
    <location>
        <begin position="36"/>
        <end position="58"/>
    </location>
</feature>
<dbReference type="GO" id="GO:0016747">
    <property type="term" value="F:acyltransferase activity, transferring groups other than amino-acyl groups"/>
    <property type="evidence" value="ECO:0007669"/>
    <property type="project" value="InterPro"/>
</dbReference>
<feature type="transmembrane region" description="Helical" evidence="1">
    <location>
        <begin position="296"/>
        <end position="314"/>
    </location>
</feature>
<keyword evidence="1" id="KW-0472">Membrane</keyword>
<feature type="transmembrane region" description="Helical" evidence="1">
    <location>
        <begin position="267"/>
        <end position="284"/>
    </location>
</feature>
<dbReference type="AlphaFoldDB" id="A0A2M9Z8P6"/>
<feature type="transmembrane region" description="Helical" evidence="1">
    <location>
        <begin position="78"/>
        <end position="97"/>
    </location>
</feature>
<dbReference type="Proteomes" id="UP000231912">
    <property type="component" value="Unassembled WGS sequence"/>
</dbReference>
<keyword evidence="1" id="KW-0812">Transmembrane</keyword>
<feature type="domain" description="SGNH" evidence="3">
    <location>
        <begin position="421"/>
        <end position="675"/>
    </location>
</feature>
<evidence type="ECO:0000259" key="3">
    <source>
        <dbReference type="Pfam" id="PF19040"/>
    </source>
</evidence>
<proteinExistence type="predicted"/>
<accession>A0A2M9Z8P6</accession>
<gene>
    <name evidence="4" type="ORF">CH371_16910</name>
</gene>
<dbReference type="PANTHER" id="PTHR23028">
    <property type="entry name" value="ACETYLTRANSFERASE"/>
    <property type="match status" value="1"/>
</dbReference>
<dbReference type="InterPro" id="IPR050879">
    <property type="entry name" value="Acyltransferase_3"/>
</dbReference>
<evidence type="ECO:0000256" key="1">
    <source>
        <dbReference type="SAM" id="Phobius"/>
    </source>
</evidence>
<keyword evidence="1" id="KW-1133">Transmembrane helix</keyword>
<feature type="domain" description="Acyltransferase 3" evidence="2">
    <location>
        <begin position="12"/>
        <end position="349"/>
    </location>
</feature>
<protein>
    <recommendedName>
        <fullName evidence="6">Acyltransferase</fullName>
    </recommendedName>
</protein>
<dbReference type="EMBL" id="NPDT01000008">
    <property type="protein sequence ID" value="PJZ64795.1"/>
    <property type="molecule type" value="Genomic_DNA"/>
</dbReference>
<name>A0A2M9Z8P6_9LEPT</name>
<dbReference type="Pfam" id="PF01757">
    <property type="entry name" value="Acyl_transf_3"/>
    <property type="match status" value="1"/>
</dbReference>
<reference evidence="4 5" key="1">
    <citation type="submission" date="2017-07" db="EMBL/GenBank/DDBJ databases">
        <title>Leptospira spp. isolated from tropical soils.</title>
        <authorList>
            <person name="Thibeaux R."/>
            <person name="Iraola G."/>
            <person name="Ferres I."/>
            <person name="Bierque E."/>
            <person name="Girault D."/>
            <person name="Soupe-Gilbert M.-E."/>
            <person name="Picardeau M."/>
            <person name="Goarant C."/>
        </authorList>
    </citation>
    <scope>NUCLEOTIDE SEQUENCE [LARGE SCALE GENOMIC DNA]</scope>
    <source>
        <strain evidence="4 5">FH2-C-A2</strain>
    </source>
</reference>
<sequence>MTSINSKKYRPDIDGLRALAISSVVLFHAFPDLIPGGFIGVDIFFVISGYLISTIIFAELDAGTFSFRDFYARRIRRIFPALWIVLLFCLIFGYFSLFSDEYQKLGRQTVAGVFFYSNFFFLKAFTDYFNPLAEQQLLLHLWSLGIEEQFYIFWPLFTFFAWKFAKANLLKIIILLTLISFGYNLWYIPKDPIQTFYLPMARAWELLSGTVLAWLHLYKKDWLKVFIQRIPLANRIANEVHLANIQSFLGIFLIFIGIFGISKENTFPGFLALLPTLGAFFQISAGQNAWFNKRILSNRMFVFIGLISFPLYLWHWPLLSFSNIMASGPPPLAIRIGIVLLSLFLSYLTMAFVEKKIRFRPERSITIALTLSLLCIGILGKSIASSNLSQYRGKQFESPKAISTAWELKQIICVDEFKTSMSPDNCQYNAYGKRPSVVLYGDSHANHYYLGLSKYFEAKSGENLMLIASYGCSAFLGVIDLKGRSKSECSKNQRIIEFLKKEPSIKTIIISGRGNLIITGKGFGKAESDIDIVTSYVPNPNLTDLNEIFKTAVEATVRPLVEAGKEVVLIADNPELGFHSTECGEHRPLQFFTANFRDPCAIPRKEFDIRNATYHRILQEIASDFPKGSVKIWDSWRNFCDDDWCWAKKDGLLLYDDDDHLSTIGSIWIGEQYDPK</sequence>
<evidence type="ECO:0000313" key="4">
    <source>
        <dbReference type="EMBL" id="PJZ64795.1"/>
    </source>
</evidence>
<feature type="transmembrane region" description="Helical" evidence="1">
    <location>
        <begin position="365"/>
        <end position="384"/>
    </location>
</feature>
<dbReference type="InterPro" id="IPR002656">
    <property type="entry name" value="Acyl_transf_3_dom"/>
</dbReference>
<feature type="transmembrane region" description="Helical" evidence="1">
    <location>
        <begin position="12"/>
        <end position="30"/>
    </location>
</feature>
<feature type="transmembrane region" description="Helical" evidence="1">
    <location>
        <begin position="139"/>
        <end position="162"/>
    </location>
</feature>
<feature type="transmembrane region" description="Helical" evidence="1">
    <location>
        <begin position="239"/>
        <end position="261"/>
    </location>
</feature>
<feature type="transmembrane region" description="Helical" evidence="1">
    <location>
        <begin position="169"/>
        <end position="188"/>
    </location>
</feature>
<dbReference type="RefSeq" id="WP_100759928.1">
    <property type="nucleotide sequence ID" value="NZ_NPDT01000008.1"/>
</dbReference>
<dbReference type="GO" id="GO:0016020">
    <property type="term" value="C:membrane"/>
    <property type="evidence" value="ECO:0007669"/>
    <property type="project" value="TreeGrafter"/>
</dbReference>
<dbReference type="InterPro" id="IPR043968">
    <property type="entry name" value="SGNH"/>
</dbReference>
<comment type="caution">
    <text evidence="4">The sequence shown here is derived from an EMBL/GenBank/DDBJ whole genome shotgun (WGS) entry which is preliminary data.</text>
</comment>
<feature type="transmembrane region" description="Helical" evidence="1">
    <location>
        <begin position="200"/>
        <end position="218"/>
    </location>
</feature>
<evidence type="ECO:0000259" key="2">
    <source>
        <dbReference type="Pfam" id="PF01757"/>
    </source>
</evidence>
<evidence type="ECO:0008006" key="6">
    <source>
        <dbReference type="Google" id="ProtNLM"/>
    </source>
</evidence>
<feature type="transmembrane region" description="Helical" evidence="1">
    <location>
        <begin position="334"/>
        <end position="353"/>
    </location>
</feature>
<evidence type="ECO:0000313" key="5">
    <source>
        <dbReference type="Proteomes" id="UP000231912"/>
    </source>
</evidence>
<dbReference type="GO" id="GO:0009103">
    <property type="term" value="P:lipopolysaccharide biosynthetic process"/>
    <property type="evidence" value="ECO:0007669"/>
    <property type="project" value="TreeGrafter"/>
</dbReference>
<organism evidence="4 5">
    <name type="scientific">Leptospira wolffii</name>
    <dbReference type="NCBI Taxonomy" id="409998"/>
    <lineage>
        <taxon>Bacteria</taxon>
        <taxon>Pseudomonadati</taxon>
        <taxon>Spirochaetota</taxon>
        <taxon>Spirochaetia</taxon>
        <taxon>Leptospirales</taxon>
        <taxon>Leptospiraceae</taxon>
        <taxon>Leptospira</taxon>
    </lineage>
</organism>